<dbReference type="Proteomes" id="UP001143548">
    <property type="component" value="Unassembled WGS sequence"/>
</dbReference>
<dbReference type="Gene3D" id="3.40.309.10">
    <property type="entry name" value="Aldehyde Dehydrogenase, Chain A, domain 2"/>
    <property type="match status" value="1"/>
</dbReference>
<evidence type="ECO:0000256" key="3">
    <source>
        <dbReference type="RuleBase" id="RU003345"/>
    </source>
</evidence>
<dbReference type="PROSITE" id="PS00687">
    <property type="entry name" value="ALDEHYDE_DEHYDR_GLU"/>
    <property type="match status" value="1"/>
</dbReference>
<keyword evidence="1 3" id="KW-0560">Oxidoreductase</keyword>
<dbReference type="InterPro" id="IPR016163">
    <property type="entry name" value="Ald_DH_C"/>
</dbReference>
<protein>
    <recommendedName>
        <fullName evidence="4">Aldehyde dehydrogenase domain-containing protein</fullName>
    </recommendedName>
</protein>
<dbReference type="InterPro" id="IPR029510">
    <property type="entry name" value="Ald_DH_CS_GLU"/>
</dbReference>
<dbReference type="PANTHER" id="PTHR43353:SF6">
    <property type="entry name" value="CYTOPLASMIC ALDEHYDE DEHYDROGENASE (EUROFUNG)"/>
    <property type="match status" value="1"/>
</dbReference>
<organism evidence="5 6">
    <name type="scientific">Aspergillus brasiliensis</name>
    <dbReference type="NCBI Taxonomy" id="319629"/>
    <lineage>
        <taxon>Eukaryota</taxon>
        <taxon>Fungi</taxon>
        <taxon>Dikarya</taxon>
        <taxon>Ascomycota</taxon>
        <taxon>Pezizomycotina</taxon>
        <taxon>Eurotiomycetes</taxon>
        <taxon>Eurotiomycetidae</taxon>
        <taxon>Eurotiales</taxon>
        <taxon>Aspergillaceae</taxon>
        <taxon>Aspergillus</taxon>
        <taxon>Aspergillus subgen. Circumdati</taxon>
    </lineage>
</organism>
<sequence length="494" mass="53358">MVTTTAIPLIIHGKDVLLSNNDRKHPISSTSAPHLKSFQGATPDLAIQAVESCASAFPTWSQTPPEERRRLLLNFAKASRSIPQFYEKEKKKTLLREKSSTIQTLIRDEIHCTPLWSHVNVETAAGIVEETASVITDAMSGTIPSSQGNSYALVMKKPLGVVLGIAPWNAPVILGLRSVIPVIAAGNVAIFKGSELSPQTHYFLAALFREAGFPPGVVNFVLHRPQDAAEIYECMIQHPAVKKCNFTGSTQVGRVIASKAAMALKPVLLELGGKNPVVVLEDADLDQAADEIMAAGYLNNGQICMSTDLVYVVRSVAEELTKKILERLHSEDRPHKVISTASRARLTQLVDDARSKGAVIHQARNPLAEDPQAFPATVIEGVTEEMEFYTIESFGPVFGIIAIDSAEKGLQMVKRSAYGLSSAVFTRDHFKALGMSAEIAVGAVHVNGGTVHDEPTLPHGGVGDSGYGRFGGKWGLDEFLQTQTVILNRVRASL</sequence>
<accession>A0A9W6DLU6</accession>
<dbReference type="Pfam" id="PF00171">
    <property type="entry name" value="Aldedh"/>
    <property type="match status" value="1"/>
</dbReference>
<proteinExistence type="inferred from homology"/>
<dbReference type="InterPro" id="IPR016162">
    <property type="entry name" value="Ald_DH_N"/>
</dbReference>
<dbReference type="PANTHER" id="PTHR43353">
    <property type="entry name" value="SUCCINATE-SEMIALDEHYDE DEHYDROGENASE, MITOCHONDRIAL"/>
    <property type="match status" value="1"/>
</dbReference>
<dbReference type="Gene3D" id="3.40.605.10">
    <property type="entry name" value="Aldehyde Dehydrogenase, Chain A, domain 1"/>
    <property type="match status" value="1"/>
</dbReference>
<evidence type="ECO:0000256" key="2">
    <source>
        <dbReference type="PROSITE-ProRule" id="PRU10007"/>
    </source>
</evidence>
<feature type="active site" evidence="2">
    <location>
        <position position="270"/>
    </location>
</feature>
<reference evidence="5" key="1">
    <citation type="submission" date="2022-07" db="EMBL/GenBank/DDBJ databases">
        <title>Taxonomy of Aspergillus series Nigri: significant species reduction supported by multi-species coalescent approaches.</title>
        <authorList>
            <person name="Bian C."/>
            <person name="Kusuya Y."/>
            <person name="Sklenar F."/>
            <person name="D'hooge E."/>
            <person name="Yaguchi T."/>
            <person name="Takahashi H."/>
            <person name="Hubka V."/>
        </authorList>
    </citation>
    <scope>NUCLEOTIDE SEQUENCE</scope>
    <source>
        <strain evidence="5">CBS 733.88</strain>
    </source>
</reference>
<evidence type="ECO:0000313" key="5">
    <source>
        <dbReference type="EMBL" id="GKZ21318.1"/>
    </source>
</evidence>
<dbReference type="AlphaFoldDB" id="A0A9W6DLU6"/>
<name>A0A9W6DLU6_9EURO</name>
<evidence type="ECO:0000313" key="6">
    <source>
        <dbReference type="Proteomes" id="UP001143548"/>
    </source>
</evidence>
<evidence type="ECO:0000256" key="1">
    <source>
        <dbReference type="ARBA" id="ARBA00023002"/>
    </source>
</evidence>
<evidence type="ECO:0000259" key="4">
    <source>
        <dbReference type="Pfam" id="PF00171"/>
    </source>
</evidence>
<comment type="similarity">
    <text evidence="3">Belongs to the aldehyde dehydrogenase family.</text>
</comment>
<dbReference type="InterPro" id="IPR015590">
    <property type="entry name" value="Aldehyde_DH_dom"/>
</dbReference>
<dbReference type="InterPro" id="IPR016161">
    <property type="entry name" value="Ald_DH/histidinol_DH"/>
</dbReference>
<dbReference type="GO" id="GO:0009450">
    <property type="term" value="P:gamma-aminobutyric acid catabolic process"/>
    <property type="evidence" value="ECO:0007669"/>
    <property type="project" value="TreeGrafter"/>
</dbReference>
<dbReference type="SUPFAM" id="SSF53720">
    <property type="entry name" value="ALDH-like"/>
    <property type="match status" value="1"/>
</dbReference>
<dbReference type="InterPro" id="IPR050740">
    <property type="entry name" value="Aldehyde_DH_Superfamily"/>
</dbReference>
<feature type="domain" description="Aldehyde dehydrogenase" evidence="4">
    <location>
        <begin position="34"/>
        <end position="485"/>
    </location>
</feature>
<dbReference type="EMBL" id="BROQ01000038">
    <property type="protein sequence ID" value="GKZ21318.1"/>
    <property type="molecule type" value="Genomic_DNA"/>
</dbReference>
<gene>
    <name evidence="5" type="ORF">AbraCBS73388_006996</name>
</gene>
<dbReference type="GO" id="GO:0004777">
    <property type="term" value="F:succinate-semialdehyde dehydrogenase (NAD+) activity"/>
    <property type="evidence" value="ECO:0007669"/>
    <property type="project" value="TreeGrafter"/>
</dbReference>
<comment type="caution">
    <text evidence="5">The sequence shown here is derived from an EMBL/GenBank/DDBJ whole genome shotgun (WGS) entry which is preliminary data.</text>
</comment>
<dbReference type="CDD" id="cd07105">
    <property type="entry name" value="ALDH_SaliADH"/>
    <property type="match status" value="1"/>
</dbReference>